<feature type="compositionally biased region" description="Basic and acidic residues" evidence="1">
    <location>
        <begin position="161"/>
        <end position="170"/>
    </location>
</feature>
<evidence type="ECO:0000313" key="2">
    <source>
        <dbReference type="EMBL" id="KAF4228717.1"/>
    </source>
</evidence>
<reference evidence="2" key="2">
    <citation type="submission" date="2020-04" db="EMBL/GenBank/DDBJ databases">
        <authorList>
            <person name="Santos R.A.C."/>
            <person name="Steenwyk J.L."/>
            <person name="Rivero-Menendez O."/>
            <person name="Mead M.E."/>
            <person name="Silva L.P."/>
            <person name="Bastos R.W."/>
            <person name="Alastruey-Izquierdo A."/>
            <person name="Goldman G.H."/>
            <person name="Rokas A."/>
        </authorList>
    </citation>
    <scope>NUCLEOTIDE SEQUENCE</scope>
    <source>
        <strain evidence="2">CNM-CM6805</strain>
    </source>
</reference>
<proteinExistence type="predicted"/>
<dbReference type="AlphaFoldDB" id="A0A8H4GUH7"/>
<organism evidence="2 3">
    <name type="scientific">Aspergillus fumigatiaffinis</name>
    <dbReference type="NCBI Taxonomy" id="340414"/>
    <lineage>
        <taxon>Eukaryota</taxon>
        <taxon>Fungi</taxon>
        <taxon>Dikarya</taxon>
        <taxon>Ascomycota</taxon>
        <taxon>Pezizomycotina</taxon>
        <taxon>Eurotiomycetes</taxon>
        <taxon>Eurotiomycetidae</taxon>
        <taxon>Eurotiales</taxon>
        <taxon>Aspergillaceae</taxon>
        <taxon>Aspergillus</taxon>
        <taxon>Aspergillus subgen. Fumigati</taxon>
    </lineage>
</organism>
<name>A0A8H4GUH7_9EURO</name>
<gene>
    <name evidence="2" type="ORF">CNMCM6805_001900</name>
</gene>
<feature type="compositionally biased region" description="Polar residues" evidence="1">
    <location>
        <begin position="183"/>
        <end position="198"/>
    </location>
</feature>
<evidence type="ECO:0000256" key="1">
    <source>
        <dbReference type="SAM" id="MobiDB-lite"/>
    </source>
</evidence>
<dbReference type="Proteomes" id="UP000653565">
    <property type="component" value="Unassembled WGS sequence"/>
</dbReference>
<feature type="region of interest" description="Disordered" evidence="1">
    <location>
        <begin position="99"/>
        <end position="198"/>
    </location>
</feature>
<comment type="caution">
    <text evidence="2">The sequence shown here is derived from an EMBL/GenBank/DDBJ whole genome shotgun (WGS) entry which is preliminary data.</text>
</comment>
<sequence>MIQEGLAISYPTNGLAHVLLHIPYDDPSTLCYYFCERNTDVNAEDAQSFQPPTTTIARVFCLCFMSFSLSVRDQEWRNSSRAGLQIWKTSFDHTGAEIPEEELQRTPPNPGYTGSQATSSAYASSDYRPSSPLDPHMVTGRRIATRSRPVCSPSDTVNQDQRGDSPDPDSHQGAPARKRGVSQVASSPPTQRSTRQSTNDIYNGQHQHRMVPFCTQQCLLGLQRNTPLDPKGCRIRRMVNVKDI</sequence>
<protein>
    <submittedName>
        <fullName evidence="2">Uncharacterized protein</fullName>
    </submittedName>
</protein>
<evidence type="ECO:0000313" key="3">
    <source>
        <dbReference type="Proteomes" id="UP000653565"/>
    </source>
</evidence>
<dbReference type="EMBL" id="JAAAPX010000145">
    <property type="protein sequence ID" value="KAF4228717.1"/>
    <property type="molecule type" value="Genomic_DNA"/>
</dbReference>
<feature type="compositionally biased region" description="Polar residues" evidence="1">
    <location>
        <begin position="112"/>
        <end position="123"/>
    </location>
</feature>
<reference evidence="2" key="1">
    <citation type="journal article" date="2020" name="bioRxiv">
        <title>Genomic and phenotypic heterogeneity of clinical isolates of the human pathogens Aspergillus fumigatus, Aspergillus lentulus and Aspergillus fumigatiaffinis.</title>
        <authorList>
            <person name="dos Santos R.A.C."/>
            <person name="Steenwyk J.L."/>
            <person name="Rivero-Menendez O."/>
            <person name="Mead M.E."/>
            <person name="Silva L.P."/>
            <person name="Bastos R.W."/>
            <person name="Alastruey-Izquierdo A."/>
            <person name="Goldman G.H."/>
            <person name="Rokas A."/>
        </authorList>
    </citation>
    <scope>NUCLEOTIDE SEQUENCE</scope>
    <source>
        <strain evidence="2">CNM-CM6805</strain>
    </source>
</reference>
<accession>A0A8H4GUH7</accession>
<keyword evidence="3" id="KW-1185">Reference proteome</keyword>